<dbReference type="Pfam" id="PF01844">
    <property type="entry name" value="HNH"/>
    <property type="match status" value="1"/>
</dbReference>
<dbReference type="InterPro" id="IPR003615">
    <property type="entry name" value="HNH_nuc"/>
</dbReference>
<reference evidence="3" key="1">
    <citation type="submission" date="2017-05" db="EMBL/GenBank/DDBJ databases">
        <title>Complete and WGS of Bordetella genogroups.</title>
        <authorList>
            <person name="Spilker T."/>
            <person name="Lipuma J."/>
        </authorList>
    </citation>
    <scope>NUCLEOTIDE SEQUENCE [LARGE SCALE GENOMIC DNA]</scope>
    <source>
        <strain evidence="3">AU16122</strain>
    </source>
</reference>
<evidence type="ECO:0000313" key="2">
    <source>
        <dbReference type="EMBL" id="OZI31745.1"/>
    </source>
</evidence>
<dbReference type="RefSeq" id="WP_094856151.1">
    <property type="nucleotide sequence ID" value="NZ_NEVM01000005.1"/>
</dbReference>
<evidence type="ECO:0000259" key="1">
    <source>
        <dbReference type="SMART" id="SM00507"/>
    </source>
</evidence>
<sequence>MAKYAMLKPRAVVAQPRRAIAPSPSEQRMTGRKLQARRLRLWSACPYCANCGKLTEFPQGFELDHKVPLHQGGADTDDNCQILCAGADGCHAAKTADDLGHRQKR</sequence>
<dbReference type="GO" id="GO:0004519">
    <property type="term" value="F:endonuclease activity"/>
    <property type="evidence" value="ECO:0007669"/>
    <property type="project" value="UniProtKB-KW"/>
</dbReference>
<proteinExistence type="predicted"/>
<dbReference type="GO" id="GO:0003676">
    <property type="term" value="F:nucleic acid binding"/>
    <property type="evidence" value="ECO:0007669"/>
    <property type="project" value="InterPro"/>
</dbReference>
<dbReference type="AlphaFoldDB" id="A0A261S3J9"/>
<dbReference type="EMBL" id="NEVM01000005">
    <property type="protein sequence ID" value="OZI31745.1"/>
    <property type="molecule type" value="Genomic_DNA"/>
</dbReference>
<dbReference type="Gene3D" id="1.10.30.50">
    <property type="match status" value="1"/>
</dbReference>
<dbReference type="Proteomes" id="UP000216020">
    <property type="component" value="Unassembled WGS sequence"/>
</dbReference>
<dbReference type="OrthoDB" id="5292295at2"/>
<keyword evidence="3" id="KW-1185">Reference proteome</keyword>
<dbReference type="GO" id="GO:0008270">
    <property type="term" value="F:zinc ion binding"/>
    <property type="evidence" value="ECO:0007669"/>
    <property type="project" value="InterPro"/>
</dbReference>
<keyword evidence="2" id="KW-0540">Nuclease</keyword>
<comment type="caution">
    <text evidence="2">The sequence shown here is derived from an EMBL/GenBank/DDBJ whole genome shotgun (WGS) entry which is preliminary data.</text>
</comment>
<accession>A0A261S3J9</accession>
<name>A0A261S3J9_9BORD</name>
<protein>
    <submittedName>
        <fullName evidence="2">HNH endonuclease</fullName>
    </submittedName>
</protein>
<dbReference type="InterPro" id="IPR002711">
    <property type="entry name" value="HNH"/>
</dbReference>
<organism evidence="2 3">
    <name type="scientific">Bordetella genomosp. 10</name>
    <dbReference type="NCBI Taxonomy" id="1416804"/>
    <lineage>
        <taxon>Bacteria</taxon>
        <taxon>Pseudomonadati</taxon>
        <taxon>Pseudomonadota</taxon>
        <taxon>Betaproteobacteria</taxon>
        <taxon>Burkholderiales</taxon>
        <taxon>Alcaligenaceae</taxon>
        <taxon>Bordetella</taxon>
    </lineage>
</organism>
<dbReference type="CDD" id="cd00085">
    <property type="entry name" value="HNHc"/>
    <property type="match status" value="1"/>
</dbReference>
<keyword evidence="2" id="KW-0255">Endonuclease</keyword>
<gene>
    <name evidence="2" type="ORF">CAL29_28140</name>
</gene>
<keyword evidence="2" id="KW-0378">Hydrolase</keyword>
<evidence type="ECO:0000313" key="3">
    <source>
        <dbReference type="Proteomes" id="UP000216020"/>
    </source>
</evidence>
<dbReference type="SMART" id="SM00507">
    <property type="entry name" value="HNHc"/>
    <property type="match status" value="1"/>
</dbReference>
<feature type="domain" description="HNH nuclease" evidence="1">
    <location>
        <begin position="35"/>
        <end position="89"/>
    </location>
</feature>